<dbReference type="AlphaFoldDB" id="A0A3S5B402"/>
<organism evidence="2 3">
    <name type="scientific">Protopolystoma xenopodis</name>
    <dbReference type="NCBI Taxonomy" id="117903"/>
    <lineage>
        <taxon>Eukaryota</taxon>
        <taxon>Metazoa</taxon>
        <taxon>Spiralia</taxon>
        <taxon>Lophotrochozoa</taxon>
        <taxon>Platyhelminthes</taxon>
        <taxon>Monogenea</taxon>
        <taxon>Polyopisthocotylea</taxon>
        <taxon>Polystomatidea</taxon>
        <taxon>Polystomatidae</taxon>
        <taxon>Protopolystoma</taxon>
    </lineage>
</organism>
<protein>
    <submittedName>
        <fullName evidence="2">Uncharacterized protein</fullName>
    </submittedName>
</protein>
<name>A0A3S5B402_9PLAT</name>
<gene>
    <name evidence="2" type="ORF">PXEA_LOCUS6046</name>
</gene>
<dbReference type="OrthoDB" id="1938591at2759"/>
<evidence type="ECO:0000313" key="3">
    <source>
        <dbReference type="Proteomes" id="UP000784294"/>
    </source>
</evidence>
<reference evidence="2" key="1">
    <citation type="submission" date="2018-11" db="EMBL/GenBank/DDBJ databases">
        <authorList>
            <consortium name="Pathogen Informatics"/>
        </authorList>
    </citation>
    <scope>NUCLEOTIDE SEQUENCE</scope>
</reference>
<dbReference type="EMBL" id="CAAALY010015269">
    <property type="protein sequence ID" value="VEL12606.1"/>
    <property type="molecule type" value="Genomic_DNA"/>
</dbReference>
<feature type="region of interest" description="Disordered" evidence="1">
    <location>
        <begin position="86"/>
        <end position="112"/>
    </location>
</feature>
<evidence type="ECO:0000313" key="2">
    <source>
        <dbReference type="EMBL" id="VEL12606.1"/>
    </source>
</evidence>
<keyword evidence="3" id="KW-1185">Reference proteome</keyword>
<accession>A0A3S5B402</accession>
<comment type="caution">
    <text evidence="2">The sequence shown here is derived from an EMBL/GenBank/DDBJ whole genome shotgun (WGS) entry which is preliminary data.</text>
</comment>
<evidence type="ECO:0000256" key="1">
    <source>
        <dbReference type="SAM" id="MobiDB-lite"/>
    </source>
</evidence>
<sequence length="277" mass="30376">MAASLPNNLIASFCDDEDSLFAPGSPWGFSSIPGKWDAGLGCCSVGGAFAESLEQSRVLLVATLLVNLVTAPVNIVNCNASNGVDADPGDEWSATQQQQQHWNEEDDDEYEQGNAPARSIVYHRHVGRLVPLSAYRDNRRILTSQPAALRFAFLCAYSRHASLHQLGLQLIGSLRFTLNPPSLSSDSVAPIHNLNDSDPKMESEADEFGCSLPDRLALERIGNTTCLLGQLTMTFLHHSIVETDDRTDLITGASYCLFCSIMIFHSFYSWFDLVFAT</sequence>
<proteinExistence type="predicted"/>
<dbReference type="Proteomes" id="UP000784294">
    <property type="component" value="Unassembled WGS sequence"/>
</dbReference>